<evidence type="ECO:0000313" key="1">
    <source>
        <dbReference type="EMBL" id="QCT72688.1"/>
    </source>
</evidence>
<sequence>MKRKRAGLAITGLLVVAIIAVGATLALLSTTTGTKTNAFSSNRNISIQLREDKWDGYTFEDGAGDSTTGEEAIEGHEEDMTLGVNQAKAYLPGQSIPKNPTVKNNNTNGNGVETRVALKVTYFIGKQQVTYETFKTTLLDTNGIAFDTDNWTKIQNSSDEKLADIYLYNEELGLEEDNKTTEKNTTTPLFSTVPINKNLQPDAEGKLPSFNINVQAYAIQAGIDGMSIEEEMVKFINAN</sequence>
<accession>A0A4P9CAQ3</accession>
<gene>
    <name evidence="1" type="ORF">CPZ25_015575</name>
</gene>
<evidence type="ECO:0000313" key="2">
    <source>
        <dbReference type="Proteomes" id="UP000218387"/>
    </source>
</evidence>
<name>A0A4P9CAQ3_EUBML</name>
<dbReference type="RefSeq" id="WP_096919207.1">
    <property type="nucleotide sequence ID" value="NZ_CP029487.1"/>
</dbReference>
<dbReference type="Proteomes" id="UP000218387">
    <property type="component" value="Chromosome"/>
</dbReference>
<dbReference type="AlphaFoldDB" id="A0A4P9CAQ3"/>
<dbReference type="EMBL" id="CP029487">
    <property type="protein sequence ID" value="QCT72688.1"/>
    <property type="molecule type" value="Genomic_DNA"/>
</dbReference>
<keyword evidence="2" id="KW-1185">Reference proteome</keyword>
<proteinExistence type="predicted"/>
<organism evidence="1 2">
    <name type="scientific">Eubacterium maltosivorans</name>
    <dbReference type="NCBI Taxonomy" id="2041044"/>
    <lineage>
        <taxon>Bacteria</taxon>
        <taxon>Bacillati</taxon>
        <taxon>Bacillota</taxon>
        <taxon>Clostridia</taxon>
        <taxon>Eubacteriales</taxon>
        <taxon>Eubacteriaceae</taxon>
        <taxon>Eubacterium</taxon>
    </lineage>
</organism>
<dbReference type="KEGG" id="emt:CPZ25_015575"/>
<reference evidence="1 2" key="1">
    <citation type="submission" date="2018-05" db="EMBL/GenBank/DDBJ databases">
        <title>Genome comparison of Eubacterium sp.</title>
        <authorList>
            <person name="Feng Y."/>
            <person name="Sanchez-Andrea I."/>
            <person name="Stams A.J.M."/>
            <person name="De Vos W.M."/>
        </authorList>
    </citation>
    <scope>NUCLEOTIDE SEQUENCE [LARGE SCALE GENOMIC DNA]</scope>
    <source>
        <strain evidence="1 2">YI</strain>
    </source>
</reference>
<protein>
    <submittedName>
        <fullName evidence="1">Uncharacterized protein</fullName>
    </submittedName>
</protein>